<accession>A0A2P2K2J1</accession>
<dbReference type="GO" id="GO:0003677">
    <property type="term" value="F:DNA binding"/>
    <property type="evidence" value="ECO:0007669"/>
    <property type="project" value="UniProtKB-KW"/>
</dbReference>
<sequence length="28" mass="3067">MRGALRFYVCQALICLLTLVALGIDLEA</sequence>
<name>A0A2P2K2J1_RHIMU</name>
<organism evidence="1">
    <name type="scientific">Rhizophora mucronata</name>
    <name type="common">Asiatic mangrove</name>
    <dbReference type="NCBI Taxonomy" id="61149"/>
    <lineage>
        <taxon>Eukaryota</taxon>
        <taxon>Viridiplantae</taxon>
        <taxon>Streptophyta</taxon>
        <taxon>Embryophyta</taxon>
        <taxon>Tracheophyta</taxon>
        <taxon>Spermatophyta</taxon>
        <taxon>Magnoliopsida</taxon>
        <taxon>eudicotyledons</taxon>
        <taxon>Gunneridae</taxon>
        <taxon>Pentapetalae</taxon>
        <taxon>rosids</taxon>
        <taxon>fabids</taxon>
        <taxon>Malpighiales</taxon>
        <taxon>Rhizophoraceae</taxon>
        <taxon>Rhizophora</taxon>
    </lineage>
</organism>
<keyword evidence="1" id="KW-0238">DNA-binding</keyword>
<evidence type="ECO:0000313" key="1">
    <source>
        <dbReference type="EMBL" id="MBW99950.1"/>
    </source>
</evidence>
<protein>
    <submittedName>
        <fullName evidence="1">DNA-binding family protein</fullName>
    </submittedName>
</protein>
<dbReference type="AlphaFoldDB" id="A0A2P2K2J1"/>
<proteinExistence type="predicted"/>
<reference evidence="1" key="1">
    <citation type="submission" date="2018-02" db="EMBL/GenBank/DDBJ databases">
        <title>Rhizophora mucronata_Transcriptome.</title>
        <authorList>
            <person name="Meera S.P."/>
            <person name="Sreeshan A."/>
            <person name="Augustine A."/>
        </authorList>
    </citation>
    <scope>NUCLEOTIDE SEQUENCE</scope>
    <source>
        <tissue evidence="1">Leaf</tissue>
    </source>
</reference>
<dbReference type="EMBL" id="GGEC01019467">
    <property type="protein sequence ID" value="MBW99950.1"/>
    <property type="molecule type" value="Transcribed_RNA"/>
</dbReference>